<dbReference type="EMBL" id="AAGUUD010000002">
    <property type="protein sequence ID" value="EBS2159976.1"/>
    <property type="molecule type" value="Genomic_DNA"/>
</dbReference>
<dbReference type="InterPro" id="IPR024973">
    <property type="entry name" value="ESPR"/>
</dbReference>
<sequence length="108" mass="11782">MNRTYSIVWSAVRNMYVVASELARGHSKVKIQAHSNEAAPSIEKPESGWTISAKHNALTFAIVAALGLASPLAMADNSVSYIDGVDHDLNAETSPMFYSGADVLFWRR</sequence>
<evidence type="ECO:0000313" key="2">
    <source>
        <dbReference type="EMBL" id="EBS2159976.1"/>
    </source>
</evidence>
<reference evidence="2" key="1">
    <citation type="submission" date="2018-07" db="EMBL/GenBank/DDBJ databases">
        <authorList>
            <person name="Ashton P.M."/>
            <person name="Dallman T."/>
            <person name="Nair S."/>
            <person name="De Pinna E."/>
            <person name="Peters T."/>
            <person name="Grant K."/>
        </authorList>
    </citation>
    <scope>NUCLEOTIDE SEQUENCE</scope>
    <source>
        <strain evidence="2">190790</strain>
    </source>
</reference>
<evidence type="ECO:0000259" key="1">
    <source>
        <dbReference type="Pfam" id="PF13018"/>
    </source>
</evidence>
<feature type="domain" description="ESPR" evidence="1">
    <location>
        <begin position="1"/>
        <end position="33"/>
    </location>
</feature>
<gene>
    <name evidence="2" type="ORF">DRK62_02660</name>
</gene>
<protein>
    <recommendedName>
        <fullName evidence="1">ESPR domain-containing protein</fullName>
    </recommendedName>
</protein>
<organism evidence="2">
    <name type="scientific">Salmonella enterica subsp. enterica serovar Durham</name>
    <dbReference type="NCBI Taxonomy" id="1954178"/>
    <lineage>
        <taxon>Bacteria</taxon>
        <taxon>Pseudomonadati</taxon>
        <taxon>Pseudomonadota</taxon>
        <taxon>Gammaproteobacteria</taxon>
        <taxon>Enterobacterales</taxon>
        <taxon>Enterobacteriaceae</taxon>
        <taxon>Salmonella</taxon>
    </lineage>
</organism>
<comment type="caution">
    <text evidence="2">The sequence shown here is derived from an EMBL/GenBank/DDBJ whole genome shotgun (WGS) entry which is preliminary data.</text>
</comment>
<dbReference type="AlphaFoldDB" id="A0A5I2LFR1"/>
<proteinExistence type="predicted"/>
<accession>A0A5I2LFR1</accession>
<dbReference type="Pfam" id="PF13018">
    <property type="entry name" value="ESPR"/>
    <property type="match status" value="1"/>
</dbReference>
<name>A0A5I2LFR1_SALET</name>